<feature type="domain" description="NADH:quinone oxidoreductase/Mrp antiporter transmembrane" evidence="7">
    <location>
        <begin position="137"/>
        <end position="420"/>
    </location>
</feature>
<feature type="transmembrane region" description="Helical" evidence="6">
    <location>
        <begin position="87"/>
        <end position="110"/>
    </location>
</feature>
<feature type="transmembrane region" description="Helical" evidence="6">
    <location>
        <begin position="293"/>
        <end position="312"/>
    </location>
</feature>
<dbReference type="Pfam" id="PF00662">
    <property type="entry name" value="Proton_antipo_N"/>
    <property type="match status" value="1"/>
</dbReference>
<accession>A0ABN3UM19</accession>
<keyword evidence="10" id="KW-1185">Reference proteome</keyword>
<feature type="transmembrane region" description="Helical" evidence="6">
    <location>
        <begin position="432"/>
        <end position="459"/>
    </location>
</feature>
<dbReference type="Proteomes" id="UP001501326">
    <property type="component" value="Unassembled WGS sequence"/>
</dbReference>
<feature type="transmembrane region" description="Helical" evidence="6">
    <location>
        <begin position="479"/>
        <end position="502"/>
    </location>
</feature>
<feature type="transmembrane region" description="Helical" evidence="6">
    <location>
        <begin position="615"/>
        <end position="633"/>
    </location>
</feature>
<dbReference type="PANTHER" id="PTHR42829">
    <property type="entry name" value="NADH-UBIQUINONE OXIDOREDUCTASE CHAIN 5"/>
    <property type="match status" value="1"/>
</dbReference>
<organism evidence="9 10">
    <name type="scientific">Pedococcus aerophilus</name>
    <dbReference type="NCBI Taxonomy" id="436356"/>
    <lineage>
        <taxon>Bacteria</taxon>
        <taxon>Bacillati</taxon>
        <taxon>Actinomycetota</taxon>
        <taxon>Actinomycetes</taxon>
        <taxon>Micrococcales</taxon>
        <taxon>Intrasporangiaceae</taxon>
        <taxon>Pedococcus</taxon>
    </lineage>
</organism>
<evidence type="ECO:0000313" key="9">
    <source>
        <dbReference type="EMBL" id="GAA2734382.1"/>
    </source>
</evidence>
<dbReference type="InterPro" id="IPR001516">
    <property type="entry name" value="Proton_antipo_N"/>
</dbReference>
<keyword evidence="4 6" id="KW-0472">Membrane</keyword>
<feature type="transmembrane region" description="Helical" evidence="6">
    <location>
        <begin position="140"/>
        <end position="158"/>
    </location>
</feature>
<evidence type="ECO:0000259" key="7">
    <source>
        <dbReference type="Pfam" id="PF00361"/>
    </source>
</evidence>
<feature type="transmembrane region" description="Helical" evidence="6">
    <location>
        <begin position="6"/>
        <end position="24"/>
    </location>
</feature>
<evidence type="ECO:0000256" key="2">
    <source>
        <dbReference type="ARBA" id="ARBA00022692"/>
    </source>
</evidence>
<feature type="transmembrane region" description="Helical" evidence="6">
    <location>
        <begin position="224"/>
        <end position="240"/>
    </location>
</feature>
<feature type="transmembrane region" description="Helical" evidence="6">
    <location>
        <begin position="508"/>
        <end position="527"/>
    </location>
</feature>
<reference evidence="9 10" key="1">
    <citation type="journal article" date="2019" name="Int. J. Syst. Evol. Microbiol.">
        <title>The Global Catalogue of Microorganisms (GCM) 10K type strain sequencing project: providing services to taxonomists for standard genome sequencing and annotation.</title>
        <authorList>
            <consortium name="The Broad Institute Genomics Platform"/>
            <consortium name="The Broad Institute Genome Sequencing Center for Infectious Disease"/>
            <person name="Wu L."/>
            <person name="Ma J."/>
        </authorList>
    </citation>
    <scope>NUCLEOTIDE SEQUENCE [LARGE SCALE GENOMIC DNA]</scope>
    <source>
        <strain evidence="9 10">JCM 16378</strain>
    </source>
</reference>
<feature type="transmembrane region" description="Helical" evidence="6">
    <location>
        <begin position="360"/>
        <end position="380"/>
    </location>
</feature>
<comment type="caution">
    <text evidence="9">The sequence shown here is derived from an EMBL/GenBank/DDBJ whole genome shotgun (WGS) entry which is preliminary data.</text>
</comment>
<feature type="transmembrane region" description="Helical" evidence="6">
    <location>
        <begin position="117"/>
        <end position="134"/>
    </location>
</feature>
<dbReference type="Pfam" id="PF00361">
    <property type="entry name" value="Proton_antipo_M"/>
    <property type="match status" value="1"/>
</dbReference>
<keyword evidence="2 5" id="KW-0812">Transmembrane</keyword>
<evidence type="ECO:0000256" key="6">
    <source>
        <dbReference type="SAM" id="Phobius"/>
    </source>
</evidence>
<sequence length="634" mass="64961">MSASAARLVVLVPVLAAVLGLFLARRWDGLDPRAARATAVGASLVTLVVALVQLVAVHTSGQARAVGTLPALAAGELRIPLQLQATAATALIALVVAVVGWAVQAFAGWYLREDDRYGVFAATVSLFTAAMLLVVQSADLVLTLVGWEVMGWCSYLLIGHWSRKESARRAALKAFLVTRLADVGFVLGVVLLAASAGSTAYGQVVQAWAGATCTDTGACAAPDIRLLTAAMVLLVVGVLGKSGMVPFHDWLPDAMEGPTPASALIHAATMVAAGTFVLAQLFDLLAASDVARWVLAVSTAVTMVWAAVLAFGQSDLKRLLAYSTLSQVALMLSALAVAPADEGPGAGVLHLYSHAFFKALLFLAIGWLSVTVGGTAAAALKGGLRGHLLLRPAMFVGLLSLAGVPPLVGFVSKEHVLSAAEAGVGLGGGATARAWVVLVAGLVTVALTAAYCTRAWLVLDDLASADVERHDTDTATRPVRTAVVVLAALTVVGGLVVLTPLVDLEGHVGWFVAVLSILLIAGSALAVRHITVGRHGAGEDPARLVGSRQSSFDGGFGVDRLYVALVATPVLALARLVVFLDREVVDAYVRGAAVGAVLAGRGGDRAHRAERAATGLVWVVAGAVAVALAGVALL</sequence>
<dbReference type="Gene3D" id="1.20.5.2700">
    <property type="match status" value="1"/>
</dbReference>
<keyword evidence="3 6" id="KW-1133">Transmembrane helix</keyword>
<dbReference type="PANTHER" id="PTHR42829:SF2">
    <property type="entry name" value="NADH-UBIQUINONE OXIDOREDUCTASE CHAIN 5"/>
    <property type="match status" value="1"/>
</dbReference>
<evidence type="ECO:0000256" key="4">
    <source>
        <dbReference type="ARBA" id="ARBA00023136"/>
    </source>
</evidence>
<evidence type="ECO:0000256" key="1">
    <source>
        <dbReference type="ARBA" id="ARBA00004127"/>
    </source>
</evidence>
<evidence type="ECO:0000256" key="3">
    <source>
        <dbReference type="ARBA" id="ARBA00022989"/>
    </source>
</evidence>
<name>A0ABN3UM19_9MICO</name>
<evidence type="ECO:0000313" key="10">
    <source>
        <dbReference type="Proteomes" id="UP001501326"/>
    </source>
</evidence>
<evidence type="ECO:0000259" key="8">
    <source>
        <dbReference type="Pfam" id="PF00662"/>
    </source>
</evidence>
<dbReference type="PRINTS" id="PR01434">
    <property type="entry name" value="NADHDHGNASE5"/>
</dbReference>
<feature type="transmembrane region" description="Helical" evidence="6">
    <location>
        <begin position="319"/>
        <end position="340"/>
    </location>
</feature>
<protein>
    <submittedName>
        <fullName evidence="9">NADH-quinone oxidoreductase subunit L</fullName>
    </submittedName>
</protein>
<evidence type="ECO:0000256" key="5">
    <source>
        <dbReference type="RuleBase" id="RU000320"/>
    </source>
</evidence>
<gene>
    <name evidence="9" type="ORF">GCM10009867_14400</name>
</gene>
<dbReference type="EMBL" id="BAAARN010000001">
    <property type="protein sequence ID" value="GAA2734382.1"/>
    <property type="molecule type" value="Genomic_DNA"/>
</dbReference>
<dbReference type="RefSeq" id="WP_344191621.1">
    <property type="nucleotide sequence ID" value="NZ_BAAARN010000001.1"/>
</dbReference>
<dbReference type="InterPro" id="IPR001750">
    <property type="entry name" value="ND/Mrp_TM"/>
</dbReference>
<proteinExistence type="predicted"/>
<feature type="transmembrane region" description="Helical" evidence="6">
    <location>
        <begin position="261"/>
        <end position="281"/>
    </location>
</feature>
<feature type="domain" description="NADH-Ubiquinone oxidoreductase (complex I) chain 5 N-terminal" evidence="8">
    <location>
        <begin position="73"/>
        <end position="120"/>
    </location>
</feature>
<dbReference type="InterPro" id="IPR003945">
    <property type="entry name" value="NU5C-like"/>
</dbReference>
<feature type="transmembrane region" description="Helical" evidence="6">
    <location>
        <begin position="36"/>
        <end position="56"/>
    </location>
</feature>
<feature type="transmembrane region" description="Helical" evidence="6">
    <location>
        <begin position="170"/>
        <end position="194"/>
    </location>
</feature>
<comment type="subcellular location">
    <subcellularLocation>
        <location evidence="1">Endomembrane system</location>
        <topology evidence="1">Multi-pass membrane protein</topology>
    </subcellularLocation>
    <subcellularLocation>
        <location evidence="5">Membrane</location>
        <topology evidence="5">Multi-pass membrane protein</topology>
    </subcellularLocation>
</comment>
<feature type="transmembrane region" description="Helical" evidence="6">
    <location>
        <begin position="392"/>
        <end position="412"/>
    </location>
</feature>